<feature type="non-terminal residue" evidence="1">
    <location>
        <position position="1"/>
    </location>
</feature>
<dbReference type="EMBL" id="QJKJ01004650">
    <property type="protein sequence ID" value="RDX93283.1"/>
    <property type="molecule type" value="Genomic_DNA"/>
</dbReference>
<proteinExistence type="predicted"/>
<name>A0A371GS78_MUCPR</name>
<sequence length="138" mass="16182">MPALKLLELTWKNVSSGMLPKMPERLNAVPFFPDIPAPFRSIPETAFSPFDFGYMAHLTPLNLQVSLPFQLRRFASSLQPIHGWRWWLALRRRWWWWVTLWGRGRGQGTHYWRRSRDIAITVAAACDHFGSGHPNNRK</sequence>
<protein>
    <submittedName>
        <fullName evidence="1">Uncharacterized protein</fullName>
    </submittedName>
</protein>
<keyword evidence="2" id="KW-1185">Reference proteome</keyword>
<gene>
    <name evidence="1" type="ORF">CR513_24485</name>
</gene>
<evidence type="ECO:0000313" key="2">
    <source>
        <dbReference type="Proteomes" id="UP000257109"/>
    </source>
</evidence>
<dbReference type="AlphaFoldDB" id="A0A371GS78"/>
<organism evidence="1 2">
    <name type="scientific">Mucuna pruriens</name>
    <name type="common">Velvet bean</name>
    <name type="synonym">Dolichos pruriens</name>
    <dbReference type="NCBI Taxonomy" id="157652"/>
    <lineage>
        <taxon>Eukaryota</taxon>
        <taxon>Viridiplantae</taxon>
        <taxon>Streptophyta</taxon>
        <taxon>Embryophyta</taxon>
        <taxon>Tracheophyta</taxon>
        <taxon>Spermatophyta</taxon>
        <taxon>Magnoliopsida</taxon>
        <taxon>eudicotyledons</taxon>
        <taxon>Gunneridae</taxon>
        <taxon>Pentapetalae</taxon>
        <taxon>rosids</taxon>
        <taxon>fabids</taxon>
        <taxon>Fabales</taxon>
        <taxon>Fabaceae</taxon>
        <taxon>Papilionoideae</taxon>
        <taxon>50 kb inversion clade</taxon>
        <taxon>NPAAA clade</taxon>
        <taxon>indigoferoid/millettioid clade</taxon>
        <taxon>Phaseoleae</taxon>
        <taxon>Mucuna</taxon>
    </lineage>
</organism>
<evidence type="ECO:0000313" key="1">
    <source>
        <dbReference type="EMBL" id="RDX93283.1"/>
    </source>
</evidence>
<reference evidence="1" key="1">
    <citation type="submission" date="2018-05" db="EMBL/GenBank/DDBJ databases">
        <title>Draft genome of Mucuna pruriens seed.</title>
        <authorList>
            <person name="Nnadi N.E."/>
            <person name="Vos R."/>
            <person name="Hasami M.H."/>
            <person name="Devisetty U.K."/>
            <person name="Aguiy J.C."/>
        </authorList>
    </citation>
    <scope>NUCLEOTIDE SEQUENCE [LARGE SCALE GENOMIC DNA]</scope>
    <source>
        <strain evidence="1">JCA_2017</strain>
    </source>
</reference>
<accession>A0A371GS78</accession>
<dbReference type="Proteomes" id="UP000257109">
    <property type="component" value="Unassembled WGS sequence"/>
</dbReference>
<comment type="caution">
    <text evidence="1">The sequence shown here is derived from an EMBL/GenBank/DDBJ whole genome shotgun (WGS) entry which is preliminary data.</text>
</comment>